<dbReference type="EMBL" id="CAJOBC010089217">
    <property type="protein sequence ID" value="CAF4378148.1"/>
    <property type="molecule type" value="Genomic_DNA"/>
</dbReference>
<accession>A0A815UFV6</accession>
<gene>
    <name evidence="1" type="ORF">GPM918_LOCUS37443</name>
    <name evidence="2" type="ORF">SRO942_LOCUS38207</name>
</gene>
<protein>
    <submittedName>
        <fullName evidence="1">Uncharacterized protein</fullName>
    </submittedName>
</protein>
<proteinExistence type="predicted"/>
<feature type="non-terminal residue" evidence="1">
    <location>
        <position position="1"/>
    </location>
</feature>
<keyword evidence="3" id="KW-1185">Reference proteome</keyword>
<comment type="caution">
    <text evidence="1">The sequence shown here is derived from an EMBL/GenBank/DDBJ whole genome shotgun (WGS) entry which is preliminary data.</text>
</comment>
<reference evidence="1" key="1">
    <citation type="submission" date="2021-02" db="EMBL/GenBank/DDBJ databases">
        <authorList>
            <person name="Nowell W R."/>
        </authorList>
    </citation>
    <scope>NUCLEOTIDE SEQUENCE</scope>
</reference>
<dbReference type="AlphaFoldDB" id="A0A815UFV6"/>
<evidence type="ECO:0000313" key="3">
    <source>
        <dbReference type="Proteomes" id="UP000663829"/>
    </source>
</evidence>
<name>A0A815UFV6_9BILA</name>
<evidence type="ECO:0000313" key="2">
    <source>
        <dbReference type="EMBL" id="CAF4378148.1"/>
    </source>
</evidence>
<sequence length="119" mass="12966">NKVKWDLDVTIGAPAGRSSSPSRSGTVPATNRFIWLRSLSPSSDLCRTSIGQSVSVASRPRTPATSVTWMSLPHIDLHLGRPIRAGDIDRRHGKSRGNEKEETCGVDGLEMWQLGRISS</sequence>
<organism evidence="1 3">
    <name type="scientific">Didymodactylos carnosus</name>
    <dbReference type="NCBI Taxonomy" id="1234261"/>
    <lineage>
        <taxon>Eukaryota</taxon>
        <taxon>Metazoa</taxon>
        <taxon>Spiralia</taxon>
        <taxon>Gnathifera</taxon>
        <taxon>Rotifera</taxon>
        <taxon>Eurotatoria</taxon>
        <taxon>Bdelloidea</taxon>
        <taxon>Philodinida</taxon>
        <taxon>Philodinidae</taxon>
        <taxon>Didymodactylos</taxon>
    </lineage>
</organism>
<dbReference type="EMBL" id="CAJNOQ010023671">
    <property type="protein sequence ID" value="CAF1518489.1"/>
    <property type="molecule type" value="Genomic_DNA"/>
</dbReference>
<evidence type="ECO:0000313" key="1">
    <source>
        <dbReference type="EMBL" id="CAF1518489.1"/>
    </source>
</evidence>
<dbReference type="Proteomes" id="UP000663829">
    <property type="component" value="Unassembled WGS sequence"/>
</dbReference>
<dbReference type="Proteomes" id="UP000681722">
    <property type="component" value="Unassembled WGS sequence"/>
</dbReference>